<sequence length="158" mass="18274">MTATCFPLPLGCDPKTILSTTVKPRHNVNKEKGNERKYKKQAHDTVSMHFQCKPREAVEKYVGDKYIQHNPLVGDGLEPFIEYFEKMAKEYPGKKVEFKKALADGEYVILHCFQTWPGDEDYAGIDIFRFEGLKVVEHWDVLQVIDKKVVPKHNNGMF</sequence>
<proteinExistence type="predicted"/>
<gene>
    <name evidence="2" type="ORF">LGLO00237_LOCUS4499</name>
</gene>
<evidence type="ECO:0000259" key="1">
    <source>
        <dbReference type="Pfam" id="PF12680"/>
    </source>
</evidence>
<dbReference type="Pfam" id="PF12680">
    <property type="entry name" value="SnoaL_2"/>
    <property type="match status" value="1"/>
</dbReference>
<organism evidence="2">
    <name type="scientific">Lotharella globosa</name>
    <dbReference type="NCBI Taxonomy" id="91324"/>
    <lineage>
        <taxon>Eukaryota</taxon>
        <taxon>Sar</taxon>
        <taxon>Rhizaria</taxon>
        <taxon>Cercozoa</taxon>
        <taxon>Chlorarachniophyceae</taxon>
        <taxon>Lotharella</taxon>
    </lineage>
</organism>
<evidence type="ECO:0000313" key="2">
    <source>
        <dbReference type="EMBL" id="CAE0650764.1"/>
    </source>
</evidence>
<dbReference type="SUPFAM" id="SSF54427">
    <property type="entry name" value="NTF2-like"/>
    <property type="match status" value="1"/>
</dbReference>
<reference evidence="2" key="1">
    <citation type="submission" date="2021-01" db="EMBL/GenBank/DDBJ databases">
        <authorList>
            <person name="Corre E."/>
            <person name="Pelletier E."/>
            <person name="Niang G."/>
            <person name="Scheremetjew M."/>
            <person name="Finn R."/>
            <person name="Kale V."/>
            <person name="Holt S."/>
            <person name="Cochrane G."/>
            <person name="Meng A."/>
            <person name="Brown T."/>
            <person name="Cohen L."/>
        </authorList>
    </citation>
    <scope>NUCLEOTIDE SEQUENCE</scope>
    <source>
        <strain evidence="2">CCCM811</strain>
    </source>
</reference>
<name>A0A7S3YG73_9EUKA</name>
<feature type="domain" description="SnoaL-like" evidence="1">
    <location>
        <begin position="56"/>
        <end position="138"/>
    </location>
</feature>
<dbReference type="InterPro" id="IPR032710">
    <property type="entry name" value="NTF2-like_dom_sf"/>
</dbReference>
<accession>A0A7S3YG73</accession>
<protein>
    <recommendedName>
        <fullName evidence="1">SnoaL-like domain-containing protein</fullName>
    </recommendedName>
</protein>
<dbReference type="AlphaFoldDB" id="A0A7S3YG73"/>
<dbReference type="EMBL" id="HBIV01006191">
    <property type="protein sequence ID" value="CAE0650764.1"/>
    <property type="molecule type" value="Transcribed_RNA"/>
</dbReference>
<dbReference type="Gene3D" id="3.10.450.50">
    <property type="match status" value="1"/>
</dbReference>
<dbReference type="InterPro" id="IPR037401">
    <property type="entry name" value="SnoaL-like"/>
</dbReference>